<comment type="subcellular location">
    <subcellularLocation>
        <location evidence="1">Cell membrane</location>
        <topology evidence="1">Multi-pass membrane protein</topology>
    </subcellularLocation>
</comment>
<evidence type="ECO:0000313" key="10">
    <source>
        <dbReference type="Proteomes" id="UP000634043"/>
    </source>
</evidence>
<keyword evidence="4 7" id="KW-0812">Transmembrane</keyword>
<feature type="transmembrane region" description="Helical" evidence="7">
    <location>
        <begin position="31"/>
        <end position="50"/>
    </location>
</feature>
<evidence type="ECO:0000256" key="2">
    <source>
        <dbReference type="ARBA" id="ARBA00006448"/>
    </source>
</evidence>
<name>A0ABQ1VWL2_9BACT</name>
<organism evidence="9 10">
    <name type="scientific">Pontibacter amylolyticus</name>
    <dbReference type="NCBI Taxonomy" id="1424080"/>
    <lineage>
        <taxon>Bacteria</taxon>
        <taxon>Pseudomonadati</taxon>
        <taxon>Bacteroidota</taxon>
        <taxon>Cytophagia</taxon>
        <taxon>Cytophagales</taxon>
        <taxon>Hymenobacteraceae</taxon>
        <taxon>Pontibacter</taxon>
    </lineage>
</organism>
<protein>
    <submittedName>
        <fullName evidence="9">DUF421 domain-containing protein</fullName>
    </submittedName>
</protein>
<dbReference type="Proteomes" id="UP000634043">
    <property type="component" value="Unassembled WGS sequence"/>
</dbReference>
<evidence type="ECO:0000256" key="7">
    <source>
        <dbReference type="SAM" id="Phobius"/>
    </source>
</evidence>
<gene>
    <name evidence="9" type="ORF">GCM10011323_04710</name>
</gene>
<dbReference type="EMBL" id="BMFP01000001">
    <property type="protein sequence ID" value="GGG02934.1"/>
    <property type="molecule type" value="Genomic_DNA"/>
</dbReference>
<evidence type="ECO:0000259" key="8">
    <source>
        <dbReference type="Pfam" id="PF04239"/>
    </source>
</evidence>
<keyword evidence="3" id="KW-1003">Cell membrane</keyword>
<dbReference type="InterPro" id="IPR007353">
    <property type="entry name" value="DUF421"/>
</dbReference>
<comment type="caution">
    <text evidence="9">The sequence shown here is derived from an EMBL/GenBank/DDBJ whole genome shotgun (WGS) entry which is preliminary data.</text>
</comment>
<dbReference type="PANTHER" id="PTHR34582:SF6">
    <property type="entry name" value="UPF0702 TRANSMEMBRANE PROTEIN YCAP"/>
    <property type="match status" value="1"/>
</dbReference>
<keyword evidence="5 7" id="KW-1133">Transmembrane helix</keyword>
<sequence length="176" mass="20134">MCRMTNAFNYMELLQINLAELFRTETPVLELVLRASILYLGILFLLRIVPRRTGGELATIDLLFVVLIAEATTHSLGGYKSITEGFIVILTLMSLNYSINFLSYHSPLVEKLIAYPPLLVVKDGKLLRRNMRREFLTEEELMEHLRREGIEDVRDIKAAHVEADGHISFISKNGDR</sequence>
<evidence type="ECO:0000256" key="5">
    <source>
        <dbReference type="ARBA" id="ARBA00022989"/>
    </source>
</evidence>
<evidence type="ECO:0000256" key="3">
    <source>
        <dbReference type="ARBA" id="ARBA00022475"/>
    </source>
</evidence>
<accession>A0ABQ1VWL2</accession>
<dbReference type="PANTHER" id="PTHR34582">
    <property type="entry name" value="UPF0702 TRANSMEMBRANE PROTEIN YCAP"/>
    <property type="match status" value="1"/>
</dbReference>
<keyword evidence="6 7" id="KW-0472">Membrane</keyword>
<proteinExistence type="inferred from homology"/>
<keyword evidence="10" id="KW-1185">Reference proteome</keyword>
<feature type="domain" description="YetF C-terminal" evidence="8">
    <location>
        <begin position="105"/>
        <end position="173"/>
    </location>
</feature>
<reference evidence="10" key="1">
    <citation type="journal article" date="2019" name="Int. J. Syst. Evol. Microbiol.">
        <title>The Global Catalogue of Microorganisms (GCM) 10K type strain sequencing project: providing services to taxonomists for standard genome sequencing and annotation.</title>
        <authorList>
            <consortium name="The Broad Institute Genomics Platform"/>
            <consortium name="The Broad Institute Genome Sequencing Center for Infectious Disease"/>
            <person name="Wu L."/>
            <person name="Ma J."/>
        </authorList>
    </citation>
    <scope>NUCLEOTIDE SEQUENCE [LARGE SCALE GENOMIC DNA]</scope>
    <source>
        <strain evidence="10">CGMCC 1.12749</strain>
    </source>
</reference>
<evidence type="ECO:0000256" key="1">
    <source>
        <dbReference type="ARBA" id="ARBA00004651"/>
    </source>
</evidence>
<feature type="transmembrane region" description="Helical" evidence="7">
    <location>
        <begin position="85"/>
        <end position="104"/>
    </location>
</feature>
<evidence type="ECO:0000313" key="9">
    <source>
        <dbReference type="EMBL" id="GGG02934.1"/>
    </source>
</evidence>
<dbReference type="Pfam" id="PF04239">
    <property type="entry name" value="DUF421"/>
    <property type="match status" value="1"/>
</dbReference>
<evidence type="ECO:0000256" key="6">
    <source>
        <dbReference type="ARBA" id="ARBA00023136"/>
    </source>
</evidence>
<evidence type="ECO:0000256" key="4">
    <source>
        <dbReference type="ARBA" id="ARBA00022692"/>
    </source>
</evidence>
<dbReference type="InterPro" id="IPR023090">
    <property type="entry name" value="UPF0702_alpha/beta_dom_sf"/>
</dbReference>
<comment type="similarity">
    <text evidence="2">Belongs to the UPF0702 family.</text>
</comment>
<dbReference type="Gene3D" id="3.30.240.20">
    <property type="entry name" value="bsu07140 like domains"/>
    <property type="match status" value="1"/>
</dbReference>